<dbReference type="PRINTS" id="PR00702">
    <property type="entry name" value="ACRIFLAVINRP"/>
</dbReference>
<dbReference type="SUPFAM" id="SSF82714">
    <property type="entry name" value="Multidrug efflux transporter AcrB TolC docking domain, DN and DC subdomains"/>
    <property type="match status" value="2"/>
</dbReference>
<feature type="transmembrane region" description="Helical" evidence="1">
    <location>
        <begin position="371"/>
        <end position="391"/>
    </location>
</feature>
<dbReference type="SUPFAM" id="SSF82693">
    <property type="entry name" value="Multidrug efflux transporter AcrB pore domain, PN1, PN2, PC1 and PC2 subdomains"/>
    <property type="match status" value="2"/>
</dbReference>
<dbReference type="AlphaFoldDB" id="A0A6J4NXI2"/>
<feature type="transmembrane region" description="Helical" evidence="1">
    <location>
        <begin position="397"/>
        <end position="425"/>
    </location>
</feature>
<feature type="transmembrane region" description="Helical" evidence="1">
    <location>
        <begin position="891"/>
        <end position="908"/>
    </location>
</feature>
<accession>A0A6J4NXI2</accession>
<dbReference type="Gene3D" id="1.20.1640.10">
    <property type="entry name" value="Multidrug efflux transporter AcrB transmembrane domain"/>
    <property type="match status" value="2"/>
</dbReference>
<dbReference type="EMBL" id="CADCTZ010001419">
    <property type="protein sequence ID" value="CAA9396725.1"/>
    <property type="molecule type" value="Genomic_DNA"/>
</dbReference>
<dbReference type="Gene3D" id="3.30.70.1440">
    <property type="entry name" value="Multidrug efflux transporter AcrB pore domain"/>
    <property type="match status" value="1"/>
</dbReference>
<dbReference type="SUPFAM" id="SSF82866">
    <property type="entry name" value="Multidrug efflux transporter AcrB transmembrane domain"/>
    <property type="match status" value="2"/>
</dbReference>
<dbReference type="Gene3D" id="3.30.2090.10">
    <property type="entry name" value="Multidrug efflux transporter AcrB TolC docking domain, DN and DC subdomains"/>
    <property type="match status" value="2"/>
</dbReference>
<dbReference type="InterPro" id="IPR001036">
    <property type="entry name" value="Acrflvin-R"/>
</dbReference>
<gene>
    <name evidence="2" type="ORF">AVDCRST_MAG84-5903</name>
</gene>
<keyword evidence="1" id="KW-0812">Transmembrane</keyword>
<protein>
    <submittedName>
        <fullName evidence="2">Cobalt-zinc-cadmium resistance protein CzcA Cation efflux system protein CusA</fullName>
    </submittedName>
</protein>
<dbReference type="Gene3D" id="3.30.70.1430">
    <property type="entry name" value="Multidrug efflux transporter AcrB pore domain"/>
    <property type="match status" value="2"/>
</dbReference>
<feature type="transmembrane region" description="Helical" evidence="1">
    <location>
        <begin position="21"/>
        <end position="41"/>
    </location>
</feature>
<dbReference type="GO" id="GO:0005886">
    <property type="term" value="C:plasma membrane"/>
    <property type="evidence" value="ECO:0007669"/>
    <property type="project" value="TreeGrafter"/>
</dbReference>
<sequence length="1075" mass="115892">MTADKPGFSISATAIRRHIGTLMLTLAIIVVGIFYITQLPVDLLPSITYPRISVRLDAPGVSPEVAVDEITRPLEQGLSATEGVTQVFSRTREGQVSVDLFFRPGGDIDQALNDATASVNRIRNRLPDTVESPNLFKFDPSQQPVYEFALTSDSRQGVDLRVFADEELAREINVIPGVASVDISGGVQEEIQVNIDLNRLQSLGVNLNDVFNALRERNLDTSGGRLRQESNEPLARTIGRFKTASEIANLSFQVSGSNPPKRVYLRDFAQVNDGTEEQRVKVFLNQKPAVKISILKQPDANTITVVDGVKNRIKEMQESGLISADMTVVTTLDESRFIRNSLADVTNAGVSGAVLAAIAVLFFLGSLRQTLIISLTIPLCTLAAIILMRLFGLSLNLFSLGGLALGIGQAIDTSVVILENIVVGLDSNPHLKKGRIKDRKERTIEESVLRSEEVESAMVASTAANLVSVLPFLLIGGFFSLLFNELILTISFAVAASLLVALTVVPMLTSRLMGMSYSSGINQFGPIKHFNRGFENGTRAYGSMLSKVLGLRLIIIALAFVILGGGTWVMAGQIPQEILPRVNTSQARLFALFPPGTNLETNQKVVAAADKLLLAQPETAYTLTTAGGLLFGNNTIENLLRGSSTITLKPGTNTIAFTERMTEELKKIDLPKGTRLRLVPESIRGLVLTNSPVRGGEIDVVVQGPTEEVLQQAGRQILKELDEKVKLARFRPDGDAPQSEVQIRPDWEKASVYGLTAQDIGETIQTAIEGAIPTQLQRGNRLVDVRVQFDRTSVQNTSQLGQIPLSGGNNSIVRLNDVANITIGKAPGEIQRLNQRQVFLVVGNLNKGASLGDAVQQVDAVLSEMKLPRGVSIVPSSAAETNQQLQSSLKLLGGLATFLVFVAMAVQYNSLVDPLVILLTVPLALAAGIFGLYITKTAIGATVMIGAILLVGIVVNNGIIMIELANQILEDEGVDRTTAILRAAPQRLRPILMTTITTVLGLFPLALGIGEGSEFLQPLGVVVFSGLSLATLLTLFIIPCFYILLHDFFGMLAAKKKPQAVAIPLQKAGRKTPNL</sequence>
<keyword evidence="1" id="KW-1133">Transmembrane helix</keyword>
<evidence type="ECO:0000256" key="1">
    <source>
        <dbReference type="SAM" id="Phobius"/>
    </source>
</evidence>
<feature type="transmembrane region" description="Helical" evidence="1">
    <location>
        <begin position="1021"/>
        <end position="1045"/>
    </location>
</feature>
<evidence type="ECO:0000313" key="2">
    <source>
        <dbReference type="EMBL" id="CAA9396725.1"/>
    </source>
</evidence>
<keyword evidence="1" id="KW-0472">Membrane</keyword>
<dbReference type="Pfam" id="PF00873">
    <property type="entry name" value="ACR_tran"/>
    <property type="match status" value="1"/>
</dbReference>
<reference evidence="2" key="1">
    <citation type="submission" date="2020-02" db="EMBL/GenBank/DDBJ databases">
        <authorList>
            <person name="Meier V. D."/>
        </authorList>
    </citation>
    <scope>NUCLEOTIDE SEQUENCE</scope>
    <source>
        <strain evidence="2">AVDCRST_MAG84</strain>
    </source>
</reference>
<feature type="transmembrane region" description="Helical" evidence="1">
    <location>
        <begin position="915"/>
        <end position="933"/>
    </location>
</feature>
<dbReference type="Gene3D" id="3.30.70.1320">
    <property type="entry name" value="Multidrug efflux transporter AcrB pore domain like"/>
    <property type="match status" value="1"/>
</dbReference>
<organism evidence="2">
    <name type="scientific">uncultured Microcoleus sp</name>
    <dbReference type="NCBI Taxonomy" id="259945"/>
    <lineage>
        <taxon>Bacteria</taxon>
        <taxon>Bacillati</taxon>
        <taxon>Cyanobacteriota</taxon>
        <taxon>Cyanophyceae</taxon>
        <taxon>Oscillatoriophycideae</taxon>
        <taxon>Oscillatoriales</taxon>
        <taxon>Microcoleaceae</taxon>
        <taxon>Microcoleus</taxon>
        <taxon>environmental samples</taxon>
    </lineage>
</organism>
<dbReference type="PANTHER" id="PTHR32063">
    <property type="match status" value="1"/>
</dbReference>
<feature type="transmembrane region" description="Helical" evidence="1">
    <location>
        <begin position="939"/>
        <end position="960"/>
    </location>
</feature>
<dbReference type="PANTHER" id="PTHR32063:SF0">
    <property type="entry name" value="SWARMING MOTILITY PROTEIN SWRC"/>
    <property type="match status" value="1"/>
</dbReference>
<name>A0A6J4NXI2_9CYAN</name>
<proteinExistence type="predicted"/>
<dbReference type="InterPro" id="IPR027463">
    <property type="entry name" value="AcrB_DN_DC_subdom"/>
</dbReference>
<feature type="transmembrane region" description="Helical" evidence="1">
    <location>
        <begin position="457"/>
        <end position="480"/>
    </location>
</feature>
<feature type="transmembrane region" description="Helical" evidence="1">
    <location>
        <begin position="345"/>
        <end position="364"/>
    </location>
</feature>
<dbReference type="GO" id="GO:0042910">
    <property type="term" value="F:xenobiotic transmembrane transporter activity"/>
    <property type="evidence" value="ECO:0007669"/>
    <property type="project" value="TreeGrafter"/>
</dbReference>
<feature type="transmembrane region" description="Helical" evidence="1">
    <location>
        <begin position="549"/>
        <end position="571"/>
    </location>
</feature>
<feature type="transmembrane region" description="Helical" evidence="1">
    <location>
        <begin position="991"/>
        <end position="1009"/>
    </location>
</feature>
<feature type="transmembrane region" description="Helical" evidence="1">
    <location>
        <begin position="486"/>
        <end position="508"/>
    </location>
</feature>